<dbReference type="Pfam" id="PF01370">
    <property type="entry name" value="Epimerase"/>
    <property type="match status" value="1"/>
</dbReference>
<proteinExistence type="predicted"/>
<dbReference type="InterPro" id="IPR050177">
    <property type="entry name" value="Lipid_A_modif_metabolic_enz"/>
</dbReference>
<name>A0A6J7PB46_9ZZZZ</name>
<dbReference type="PANTHER" id="PTHR43245:SF52">
    <property type="entry name" value="NAD-DEPENDENT EPIMERASE_DEHYDRATASE"/>
    <property type="match status" value="1"/>
</dbReference>
<dbReference type="EMBL" id="CAFBPF010000151">
    <property type="protein sequence ID" value="CAB5019065.1"/>
    <property type="molecule type" value="Genomic_DNA"/>
</dbReference>
<reference evidence="3" key="1">
    <citation type="submission" date="2020-05" db="EMBL/GenBank/DDBJ databases">
        <authorList>
            <person name="Chiriac C."/>
            <person name="Salcher M."/>
            <person name="Ghai R."/>
            <person name="Kavagutti S V."/>
        </authorList>
    </citation>
    <scope>NUCLEOTIDE SEQUENCE</scope>
</reference>
<dbReference type="EMBL" id="CAEZWM010000084">
    <property type="protein sequence ID" value="CAB4657775.1"/>
    <property type="molecule type" value="Genomic_DNA"/>
</dbReference>
<dbReference type="AlphaFoldDB" id="A0A6J7PB46"/>
<protein>
    <submittedName>
        <fullName evidence="3">Unannotated protein</fullName>
    </submittedName>
</protein>
<organism evidence="3">
    <name type="scientific">freshwater metagenome</name>
    <dbReference type="NCBI Taxonomy" id="449393"/>
    <lineage>
        <taxon>unclassified sequences</taxon>
        <taxon>metagenomes</taxon>
        <taxon>ecological metagenomes</taxon>
    </lineage>
</organism>
<dbReference type="Gene3D" id="3.40.50.720">
    <property type="entry name" value="NAD(P)-binding Rossmann-like Domain"/>
    <property type="match status" value="1"/>
</dbReference>
<evidence type="ECO:0000313" key="3">
    <source>
        <dbReference type="EMBL" id="CAB4999972.1"/>
    </source>
</evidence>
<gene>
    <name evidence="2" type="ORF">UFOPK2242_00782</name>
    <name evidence="3" type="ORF">UFOPK3974_01442</name>
    <name evidence="4" type="ORF">UFOPK4071_01121</name>
</gene>
<dbReference type="InterPro" id="IPR036291">
    <property type="entry name" value="NAD(P)-bd_dom_sf"/>
</dbReference>
<dbReference type="SUPFAM" id="SSF51735">
    <property type="entry name" value="NAD(P)-binding Rossmann-fold domains"/>
    <property type="match status" value="1"/>
</dbReference>
<evidence type="ECO:0000313" key="2">
    <source>
        <dbReference type="EMBL" id="CAB4657775.1"/>
    </source>
</evidence>
<dbReference type="InterPro" id="IPR001509">
    <property type="entry name" value="Epimerase_deHydtase"/>
</dbReference>
<sequence length="361" mass="40530">MTCCEHDAALGGRSIMRVLVTGLGTFWGSRLAQALEQFDDVEVIVGLDTNEPRLPLERTEFVRADSDYSILQRIVKATKVDTILHTHLLVDSTEHSNRRMHEVNVIGTMNLLAAAGAAGSTVRKLIVKSSTLVYGAGKRDPYFFREDMERTTPPHTEVERSLLETSAFVRDFAVDNPHVVVTKLRFSNALGDDITSPFARSLSLPIVPEILGFDPRLQFVHEDDITGALIFATRNDIPGVYNVAGRGTMPWSEICQVIGKRRLPLPPFFTNWAAEPLRMTRVVDLPPEVLDLLRYGRVVDTRAYRRAGFEYKYTTAATVNAFARSLRLESVVGDSNPSYRYERDVETFFRHSPAISREGNE</sequence>
<evidence type="ECO:0000259" key="1">
    <source>
        <dbReference type="Pfam" id="PF01370"/>
    </source>
</evidence>
<accession>A0A6J7PB46</accession>
<dbReference type="EMBL" id="CAFBOR010000245">
    <property type="protein sequence ID" value="CAB4999972.1"/>
    <property type="molecule type" value="Genomic_DNA"/>
</dbReference>
<dbReference type="PANTHER" id="PTHR43245">
    <property type="entry name" value="BIFUNCTIONAL POLYMYXIN RESISTANCE PROTEIN ARNA"/>
    <property type="match status" value="1"/>
</dbReference>
<evidence type="ECO:0000313" key="4">
    <source>
        <dbReference type="EMBL" id="CAB5019065.1"/>
    </source>
</evidence>
<feature type="domain" description="NAD-dependent epimerase/dehydratase" evidence="1">
    <location>
        <begin position="18"/>
        <end position="244"/>
    </location>
</feature>